<feature type="transmembrane region" description="Helical" evidence="6">
    <location>
        <begin position="466"/>
        <end position="493"/>
    </location>
</feature>
<keyword evidence="4 6" id="KW-1133">Transmembrane helix</keyword>
<feature type="transmembrane region" description="Helical" evidence="6">
    <location>
        <begin position="1079"/>
        <end position="1101"/>
    </location>
</feature>
<dbReference type="Proteomes" id="UP001150062">
    <property type="component" value="Unassembled WGS sequence"/>
</dbReference>
<comment type="caution">
    <text evidence="8">The sequence shown here is derived from an EMBL/GenBank/DDBJ whole genome shotgun (WGS) entry which is preliminary data.</text>
</comment>
<comment type="subcellular location">
    <subcellularLocation>
        <location evidence="1">Cell membrane</location>
        <topology evidence="1">Multi-pass membrane protein</topology>
    </subcellularLocation>
</comment>
<evidence type="ECO:0000256" key="1">
    <source>
        <dbReference type="ARBA" id="ARBA00004651"/>
    </source>
</evidence>
<keyword evidence="3 6" id="KW-0812">Transmembrane</keyword>
<evidence type="ECO:0000313" key="8">
    <source>
        <dbReference type="EMBL" id="KAJ6253586.1"/>
    </source>
</evidence>
<dbReference type="PANTHER" id="PTHR32522">
    <property type="match status" value="1"/>
</dbReference>
<feature type="transmembrane region" description="Helical" evidence="6">
    <location>
        <begin position="571"/>
        <end position="592"/>
    </location>
</feature>
<evidence type="ECO:0000256" key="5">
    <source>
        <dbReference type="ARBA" id="ARBA00023136"/>
    </source>
</evidence>
<dbReference type="Pfam" id="PF02687">
    <property type="entry name" value="FtsX"/>
    <property type="match status" value="2"/>
</dbReference>
<evidence type="ECO:0000256" key="3">
    <source>
        <dbReference type="ARBA" id="ARBA00022692"/>
    </source>
</evidence>
<feature type="transmembrane region" description="Helical" evidence="6">
    <location>
        <begin position="665"/>
        <end position="683"/>
    </location>
</feature>
<evidence type="ECO:0000256" key="4">
    <source>
        <dbReference type="ARBA" id="ARBA00022989"/>
    </source>
</evidence>
<feature type="domain" description="ABC3 transporter permease C-terminal" evidence="7">
    <location>
        <begin position="1030"/>
        <end position="1149"/>
    </location>
</feature>
<keyword evidence="9" id="KW-1185">Reference proteome</keyword>
<keyword evidence="5 6" id="KW-0472">Membrane</keyword>
<organism evidence="8 9">
    <name type="scientific">Anaeramoeba flamelloides</name>
    <dbReference type="NCBI Taxonomy" id="1746091"/>
    <lineage>
        <taxon>Eukaryota</taxon>
        <taxon>Metamonada</taxon>
        <taxon>Anaeramoebidae</taxon>
        <taxon>Anaeramoeba</taxon>
    </lineage>
</organism>
<evidence type="ECO:0000259" key="7">
    <source>
        <dbReference type="Pfam" id="PF02687"/>
    </source>
</evidence>
<dbReference type="InterPro" id="IPR003838">
    <property type="entry name" value="ABC3_permease_C"/>
</dbReference>
<evidence type="ECO:0000256" key="2">
    <source>
        <dbReference type="ARBA" id="ARBA00022475"/>
    </source>
</evidence>
<sequence length="1156" mass="131014">MYKSFRNPKINHKYTSIFGGGDPPMDAIELAKLSPNSSNKKIFEMCYRYITRDTKKRPRSFFIGVFTVFLVVFFVSVVQNAVEQAPSIYLALSEDQIGEVDALLMPGFLGNEMKFINYTDTKPKLNNIKSIKGSSPRWIYRSKIESKENSTMGTVANLVILDTKEESEIGLGRSWEPRDLNEQECVVSSSILRELDIEANAGDRIIIKLDLNLVSESFGYNFQELLSNENLIESFLDQFLNIDPNQNYTIFPGVVINGSMLNDFIYENVKNIINPVNTTIPTLDIELIVIDAVEKPRGKWPSYLGNVVMLDSKYIFSTLINSLSIQLGSIVGSLEQLGILDENSIENLSKDYNINEYAIMLNILLKDRTTKYLSSGQDLTDYMLAFSNDIMDQIGIDYPGTLTLPVYQTLLGLQFMRYFLDQIFGVTLLILSYLGCSLIYSLLLTDIEEKTYEYGMLRALGMPHRVLIRLLILQSIFFAVPGIVFGLGLSGIINIPIARLLSGFARFEPRYVLSWSSTLLSGLLGLLMPVISNIIPIRRALSNKLRDSLDLYHDTSSDISVTKIKLNRLKISLNGISMSIFMVAAGLIIYYLVPLTFVYQSFFWFFAIFSGILVLMLLGFAILAQVLQPFFENAILFCLTYFKMRRFHSLIKKNLTSHRKRNKKTALMLTISLAAIIFAGTMFKLQSNSITQSIEFGLGSDFIITSSDPLKPIEREDYIGQLEIEKERGDVIDYTFISFDLDEYNDISSVRLGNLAMYRSTPVKIVAVDENFLKSTYSEYFLHTEYNENLKYQKTNNKIDFIKSLYTDVGNTEIPMDKDFELPIAINSGQVYNNTFFVDTALNTSKSAAIDNFDNKNIYLRTTKEYYEEYLDVLVSEAIRTRTSLDTTLPIKIMIQYRFEEDGETKSQRLIYLAKARAMLKKAPGFFLSSYQVMAYNSPVMVSEDTYMKLLKKIGDVLGSSASAAVNMTKPPAARLLIKKSSKLNSTQAEDLLNRIKAVGNRDDLIFTNTVQTVESAEVAVEGLLIFFNLVSSIASVICFFILWLSFAANIRENSWEFGILRAIGITDKQTMRLYIFEALSLVMASLFLGSLIGIIIATTLNFQFLLFIELPFKFIFPHQVFWPIVAMSFLIAIFGSLLSARDFRKKEIASVLKGK</sequence>
<protein>
    <submittedName>
        <fullName evidence="8">Abc transporter permease protein yxdm</fullName>
    </submittedName>
</protein>
<feature type="transmembrane region" description="Helical" evidence="6">
    <location>
        <begin position="61"/>
        <end position="82"/>
    </location>
</feature>
<dbReference type="EMBL" id="JAOAOG010000028">
    <property type="protein sequence ID" value="KAJ6253586.1"/>
    <property type="molecule type" value="Genomic_DNA"/>
</dbReference>
<evidence type="ECO:0000256" key="6">
    <source>
        <dbReference type="SAM" id="Phobius"/>
    </source>
</evidence>
<feature type="transmembrane region" description="Helical" evidence="6">
    <location>
        <begin position="604"/>
        <end position="627"/>
    </location>
</feature>
<gene>
    <name evidence="8" type="ORF">M0813_12999</name>
</gene>
<feature type="transmembrane region" description="Helical" evidence="6">
    <location>
        <begin position="513"/>
        <end position="535"/>
    </location>
</feature>
<accession>A0ABQ8Z9W8</accession>
<keyword evidence="2" id="KW-1003">Cell membrane</keyword>
<feature type="transmembrane region" description="Helical" evidence="6">
    <location>
        <begin position="1121"/>
        <end position="1141"/>
    </location>
</feature>
<reference evidence="8" key="1">
    <citation type="submission" date="2022-08" db="EMBL/GenBank/DDBJ databases">
        <title>Novel sulfate-reducing endosymbionts in the free-living metamonad Anaeramoeba.</title>
        <authorList>
            <person name="Jerlstrom-Hultqvist J."/>
            <person name="Cepicka I."/>
            <person name="Gallot-Lavallee L."/>
            <person name="Salas-Leiva D."/>
            <person name="Curtis B.A."/>
            <person name="Zahonova K."/>
            <person name="Pipaliya S."/>
            <person name="Dacks J."/>
            <person name="Roger A.J."/>
        </authorList>
    </citation>
    <scope>NUCLEOTIDE SEQUENCE</scope>
    <source>
        <strain evidence="8">Schooner1</strain>
    </source>
</reference>
<feature type="transmembrane region" description="Helical" evidence="6">
    <location>
        <begin position="423"/>
        <end position="445"/>
    </location>
</feature>
<evidence type="ECO:0000313" key="9">
    <source>
        <dbReference type="Proteomes" id="UP001150062"/>
    </source>
</evidence>
<feature type="domain" description="ABC3 transporter permease C-terminal" evidence="7">
    <location>
        <begin position="428"/>
        <end position="542"/>
    </location>
</feature>
<name>A0ABQ8Z9W8_9EUKA</name>
<feature type="transmembrane region" description="Helical" evidence="6">
    <location>
        <begin position="1024"/>
        <end position="1045"/>
    </location>
</feature>
<dbReference type="PANTHER" id="PTHR32522:SF5">
    <property type="entry name" value="ABC3 TRANSPORTER PERMEASE PROTEIN DOMAIN-CONTAINING PROTEIN"/>
    <property type="match status" value="1"/>
</dbReference>
<proteinExistence type="predicted"/>